<keyword evidence="1" id="KW-0732">Signal</keyword>
<dbReference type="AlphaFoldDB" id="A0A964T4W6"/>
<gene>
    <name evidence="3" type="ORF">E4O86_07460</name>
</gene>
<dbReference type="SUPFAM" id="SSF53850">
    <property type="entry name" value="Periplasmic binding protein-like II"/>
    <property type="match status" value="1"/>
</dbReference>
<dbReference type="PROSITE" id="PS51318">
    <property type="entry name" value="TAT"/>
    <property type="match status" value="1"/>
</dbReference>
<dbReference type="InterPro" id="IPR006311">
    <property type="entry name" value="TAT_signal"/>
</dbReference>
<dbReference type="Gene3D" id="3.40.190.10">
    <property type="entry name" value="Periplasmic binding protein-like II"/>
    <property type="match status" value="2"/>
</dbReference>
<dbReference type="Proteomes" id="UP000773614">
    <property type="component" value="Unassembled WGS sequence"/>
</dbReference>
<evidence type="ECO:0000313" key="4">
    <source>
        <dbReference type="Proteomes" id="UP000773614"/>
    </source>
</evidence>
<accession>A0A964T4W6</accession>
<dbReference type="EMBL" id="SPKJ01000016">
    <property type="protein sequence ID" value="MYZ47547.1"/>
    <property type="molecule type" value="Genomic_DNA"/>
</dbReference>
<proteinExistence type="predicted"/>
<protein>
    <submittedName>
        <fullName evidence="3">ABC transporter substrate-binding protein</fullName>
    </submittedName>
</protein>
<name>A0A964T4W6_9HYPH</name>
<sequence length="457" mass="49793">MSPNGRRGARTARCPCARTWRPLRAMPNRCRTPTTSIATRRSPTTAGGRRSRPSSSSTRRSPADRRGRCPAPGGGAAEIRGNWRVPEMMVDRRKFLAGTAGLAAAATFGLGGRSPALAEGSADWDAAVAAAKGQSLNLIMDPFDAHAKVVDVFKEKFPDINVQANAIHASDAAPKVITEQKNGLYNWDTWWAVCSNMNNVATPAGVLVPIDEFFVLDEVKDRSKWRLPDMMYTSDRGNFVFVHTHFLINYGAYDVDQVPGGVLTLDNILDPSLKGKIAIRVPSRPHGGAMMLAQIARMKGIGEVEAILTKMEPVFVDNDRQSTMSIIRGDKAVGIGTSEEALFQCHDSGGCANVKKFPVSVLHSRGISVFKNAPNPDATRIWVNWLLSKDGQETFVREWAKSNPGGALSNRVDVDPDPKHVESVPDFDHVGEYVAVAMDSGWKDLKQVIDLYKKVAG</sequence>
<feature type="compositionally biased region" description="Low complexity" evidence="2">
    <location>
        <begin position="45"/>
        <end position="60"/>
    </location>
</feature>
<evidence type="ECO:0000256" key="2">
    <source>
        <dbReference type="SAM" id="MobiDB-lite"/>
    </source>
</evidence>
<evidence type="ECO:0000256" key="1">
    <source>
        <dbReference type="ARBA" id="ARBA00022729"/>
    </source>
</evidence>
<organism evidence="3 4">
    <name type="scientific">Propylenella binzhouense</name>
    <dbReference type="NCBI Taxonomy" id="2555902"/>
    <lineage>
        <taxon>Bacteria</taxon>
        <taxon>Pseudomonadati</taxon>
        <taxon>Pseudomonadota</taxon>
        <taxon>Alphaproteobacteria</taxon>
        <taxon>Hyphomicrobiales</taxon>
        <taxon>Propylenellaceae</taxon>
        <taxon>Propylenella</taxon>
    </lineage>
</organism>
<dbReference type="PANTHER" id="PTHR30006">
    <property type="entry name" value="THIAMINE-BINDING PERIPLASMIC PROTEIN-RELATED"/>
    <property type="match status" value="1"/>
</dbReference>
<dbReference type="Pfam" id="PF13531">
    <property type="entry name" value="SBP_bac_11"/>
    <property type="match status" value="1"/>
</dbReference>
<keyword evidence="4" id="KW-1185">Reference proteome</keyword>
<reference evidence="3" key="1">
    <citation type="submission" date="2019-03" db="EMBL/GenBank/DDBJ databases">
        <title>Afifella sp. nov., isolated from activated sludge.</title>
        <authorList>
            <person name="Li Q."/>
            <person name="Liu Y."/>
        </authorList>
    </citation>
    <scope>NUCLEOTIDE SEQUENCE</scope>
    <source>
        <strain evidence="3">L72</strain>
    </source>
</reference>
<feature type="compositionally biased region" description="Polar residues" evidence="2">
    <location>
        <begin position="31"/>
        <end position="44"/>
    </location>
</feature>
<feature type="region of interest" description="Disordered" evidence="2">
    <location>
        <begin position="25"/>
        <end position="79"/>
    </location>
</feature>
<evidence type="ECO:0000313" key="3">
    <source>
        <dbReference type="EMBL" id="MYZ47547.1"/>
    </source>
</evidence>
<comment type="caution">
    <text evidence="3">The sequence shown here is derived from an EMBL/GenBank/DDBJ whole genome shotgun (WGS) entry which is preliminary data.</text>
</comment>